<proteinExistence type="predicted"/>
<dbReference type="SUPFAM" id="SSF89392">
    <property type="entry name" value="Prokaryotic lipoproteins and lipoprotein localization factors"/>
    <property type="match status" value="1"/>
</dbReference>
<dbReference type="OrthoDB" id="9803781at2"/>
<dbReference type="Proteomes" id="UP000017148">
    <property type="component" value="Unassembled WGS sequence"/>
</dbReference>
<dbReference type="Gene3D" id="2.50.20.10">
    <property type="entry name" value="Lipoprotein localisation LolA/LolB/LppX"/>
    <property type="match status" value="1"/>
</dbReference>
<dbReference type="AlphaFoldDB" id="U7DAZ1"/>
<accession>U7DAZ1</accession>
<dbReference type="Pfam" id="PF17131">
    <property type="entry name" value="LolA_like"/>
    <property type="match status" value="1"/>
</dbReference>
<gene>
    <name evidence="4" type="ORF">CALK_0757</name>
</gene>
<dbReference type="eggNOG" id="COG2834">
    <property type="taxonomic scope" value="Bacteria"/>
</dbReference>
<protein>
    <recommendedName>
        <fullName evidence="3">Uncharacterized protein TP-0789 domain-containing protein</fullName>
    </recommendedName>
</protein>
<dbReference type="CDD" id="cd16329">
    <property type="entry name" value="LolA_like"/>
    <property type="match status" value="1"/>
</dbReference>
<evidence type="ECO:0000259" key="3">
    <source>
        <dbReference type="Pfam" id="PF17131"/>
    </source>
</evidence>
<comment type="caution">
    <text evidence="4">The sequence shown here is derived from an EMBL/GenBank/DDBJ whole genome shotgun (WGS) entry which is preliminary data.</text>
</comment>
<dbReference type="RefSeq" id="WP_022636273.1">
    <property type="nucleotide sequence ID" value="NZ_ASJR01000005.1"/>
</dbReference>
<dbReference type="STRING" id="1313304.CALK_0757"/>
<feature type="signal peptide" evidence="2">
    <location>
        <begin position="1"/>
        <end position="17"/>
    </location>
</feature>
<evidence type="ECO:0000313" key="4">
    <source>
        <dbReference type="EMBL" id="ERP38738.1"/>
    </source>
</evidence>
<dbReference type="InterPro" id="IPR029046">
    <property type="entry name" value="LolA/LolB/LppX"/>
</dbReference>
<name>U7DAZ1_9BACT</name>
<reference evidence="4 5" key="1">
    <citation type="journal article" date="2013" name="Environ. Microbiol.">
        <title>Genome analysis of Chitinivibrio alkaliphilus gen. nov., sp. nov., a novel extremely haloalkaliphilic anaerobic chitinolytic bacterium from the candidate phylum Termite Group 3.</title>
        <authorList>
            <person name="Sorokin D.Y."/>
            <person name="Gumerov V.M."/>
            <person name="Rakitin A.L."/>
            <person name="Beletsky A.V."/>
            <person name="Damste J.S."/>
            <person name="Muyzer G."/>
            <person name="Mardanov A.V."/>
            <person name="Ravin N.V."/>
        </authorList>
    </citation>
    <scope>NUCLEOTIDE SEQUENCE [LARGE SCALE GENOMIC DNA]</scope>
    <source>
        <strain evidence="4 5">ACht1</strain>
    </source>
</reference>
<sequence>MLRILTVVSMMIGAVYASDTALEEFVSTFDDLYRSSSSRGRMRMEITTPHWEREMEMLSWTHGQEKMLIKVISPRRERNMGTLKVGTELWNYMPRTERITKIPPSMMMSDWMGSDFTNDDLTGAYTLKDDYEVSLVQEDSEYRYFSAVPQKDRAIIWGELRIQVRREDNLPVKQEFYDEHGELVRIMNFKNIQTFGDRTIPATLELVPQDEENRKTVLHYLDLEFDVTLSQDRFSTAALREPVREE</sequence>
<feature type="domain" description="Uncharacterized protein TP-0789" evidence="3">
    <location>
        <begin position="63"/>
        <end position="240"/>
    </location>
</feature>
<dbReference type="EMBL" id="ASJR01000005">
    <property type="protein sequence ID" value="ERP38738.1"/>
    <property type="molecule type" value="Genomic_DNA"/>
</dbReference>
<evidence type="ECO:0000256" key="2">
    <source>
        <dbReference type="SAM" id="SignalP"/>
    </source>
</evidence>
<dbReference type="InterPro" id="IPR033399">
    <property type="entry name" value="TP_0789-like"/>
</dbReference>
<organism evidence="4 5">
    <name type="scientific">Chitinivibrio alkaliphilus ACht1</name>
    <dbReference type="NCBI Taxonomy" id="1313304"/>
    <lineage>
        <taxon>Bacteria</taxon>
        <taxon>Pseudomonadati</taxon>
        <taxon>Fibrobacterota</taxon>
        <taxon>Chitinivibrionia</taxon>
        <taxon>Chitinivibrionales</taxon>
        <taxon>Chitinivibrionaceae</taxon>
        <taxon>Chitinivibrio</taxon>
    </lineage>
</organism>
<evidence type="ECO:0000256" key="1">
    <source>
        <dbReference type="ARBA" id="ARBA00022729"/>
    </source>
</evidence>
<keyword evidence="5" id="KW-1185">Reference proteome</keyword>
<dbReference type="PATRIC" id="fig|1313304.3.peg.725"/>
<feature type="chain" id="PRO_5004682346" description="Uncharacterized protein TP-0789 domain-containing protein" evidence="2">
    <location>
        <begin position="18"/>
        <end position="246"/>
    </location>
</feature>
<keyword evidence="1 2" id="KW-0732">Signal</keyword>
<evidence type="ECO:0000313" key="5">
    <source>
        <dbReference type="Proteomes" id="UP000017148"/>
    </source>
</evidence>